<keyword evidence="3" id="KW-1185">Reference proteome</keyword>
<dbReference type="Pfam" id="PF00753">
    <property type="entry name" value="Lactamase_B"/>
    <property type="match status" value="1"/>
</dbReference>
<dbReference type="PANTHER" id="PTHR23200:SF39">
    <property type="entry name" value="PROTEIN CBG14679"/>
    <property type="match status" value="1"/>
</dbReference>
<organism evidence="2 3">
    <name type="scientific">Mesorhabditis spiculigera</name>
    <dbReference type="NCBI Taxonomy" id="96644"/>
    <lineage>
        <taxon>Eukaryota</taxon>
        <taxon>Metazoa</taxon>
        <taxon>Ecdysozoa</taxon>
        <taxon>Nematoda</taxon>
        <taxon>Chromadorea</taxon>
        <taxon>Rhabditida</taxon>
        <taxon>Rhabditina</taxon>
        <taxon>Rhabditomorpha</taxon>
        <taxon>Rhabditoidea</taxon>
        <taxon>Rhabditidae</taxon>
        <taxon>Mesorhabditinae</taxon>
        <taxon>Mesorhabditis</taxon>
    </lineage>
</organism>
<name>A0AA36G4R5_9BILA</name>
<comment type="caution">
    <text evidence="2">The sequence shown here is derived from an EMBL/GenBank/DDBJ whole genome shotgun (WGS) entry which is preliminary data.</text>
</comment>
<sequence>MQKVVPTYVTQLVDGYIQRIKEGMKIRASVSLIFDSGYYILFDSPSATDVDSKSQMLRGLTSRNLAPGHIQMIVTSHGHPDHFGQGNFFPNARHFFGSYEYSDDTYIQTELAHNETMRITPNVEIWNTPGHTNQDISVIVRNVPCCGTVAVVGDLFYTEQDATNGTDWYADAWNPLIGKINRNKVLCASNYIIPGHGPLFKISEEMRKNADCPSNGTLNNSENPYVDITQIGGGNKVEPATKYLAQIADASKNALNLVMKETEKQKEQTRGSVVSTVASENPQHHPKSVLEASGGSYLLPHGAMPVESAITLATATVSPVERMHAYLQSEAEHNDPSLIMPVVETAAVQLARALNVKVVNKDTSYPYSDFWKKAFSKLAHDPAFQTYFQNPTNPSARRAARQSIIGFLNTGRGFRQG</sequence>
<accession>A0AA36G4R5</accession>
<dbReference type="Gene3D" id="3.60.15.10">
    <property type="entry name" value="Ribonuclease Z/Hydroxyacylglutathione hydrolase-like"/>
    <property type="match status" value="1"/>
</dbReference>
<dbReference type="InterPro" id="IPR036866">
    <property type="entry name" value="RibonucZ/Hydroxyglut_hydro"/>
</dbReference>
<gene>
    <name evidence="2" type="ORF">MSPICULIGERA_LOCUS14094</name>
</gene>
<dbReference type="Proteomes" id="UP001177023">
    <property type="component" value="Unassembled WGS sequence"/>
</dbReference>
<evidence type="ECO:0000313" key="2">
    <source>
        <dbReference type="EMBL" id="CAJ0575789.1"/>
    </source>
</evidence>
<feature type="domain" description="Metallo-beta-lactamase" evidence="1">
    <location>
        <begin position="27"/>
        <end position="196"/>
    </location>
</feature>
<dbReference type="InterPro" id="IPR039344">
    <property type="entry name" value="MBLAC1"/>
</dbReference>
<dbReference type="EMBL" id="CATQJA010002641">
    <property type="protein sequence ID" value="CAJ0575789.1"/>
    <property type="molecule type" value="Genomic_DNA"/>
</dbReference>
<dbReference type="SUPFAM" id="SSF56281">
    <property type="entry name" value="Metallo-hydrolase/oxidoreductase"/>
    <property type="match status" value="1"/>
</dbReference>
<evidence type="ECO:0000259" key="1">
    <source>
        <dbReference type="SMART" id="SM00849"/>
    </source>
</evidence>
<dbReference type="InterPro" id="IPR001279">
    <property type="entry name" value="Metallo-B-lactamas"/>
</dbReference>
<evidence type="ECO:0000313" key="3">
    <source>
        <dbReference type="Proteomes" id="UP001177023"/>
    </source>
</evidence>
<proteinExistence type="predicted"/>
<dbReference type="PANTHER" id="PTHR23200">
    <property type="entry name" value="METALLO-BETA-LACTAMASE DOMAIN-CONTAINING PROTEIN 1"/>
    <property type="match status" value="1"/>
</dbReference>
<feature type="non-terminal residue" evidence="2">
    <location>
        <position position="417"/>
    </location>
</feature>
<reference evidence="2" key="1">
    <citation type="submission" date="2023-06" db="EMBL/GenBank/DDBJ databases">
        <authorList>
            <person name="Delattre M."/>
        </authorList>
    </citation>
    <scope>NUCLEOTIDE SEQUENCE</scope>
    <source>
        <strain evidence="2">AF72</strain>
    </source>
</reference>
<dbReference type="CDD" id="cd07711">
    <property type="entry name" value="MBLAC1-like_MBL-fold"/>
    <property type="match status" value="1"/>
</dbReference>
<protein>
    <recommendedName>
        <fullName evidence="1">Metallo-beta-lactamase domain-containing protein</fullName>
    </recommendedName>
</protein>
<dbReference type="SMART" id="SM00849">
    <property type="entry name" value="Lactamase_B"/>
    <property type="match status" value="1"/>
</dbReference>
<dbReference type="AlphaFoldDB" id="A0AA36G4R5"/>